<dbReference type="EMBL" id="CAADFI010000031">
    <property type="protein sequence ID" value="VFJ92593.1"/>
    <property type="molecule type" value="Genomic_DNA"/>
</dbReference>
<evidence type="ECO:0000313" key="2">
    <source>
        <dbReference type="EMBL" id="VFJ92593.1"/>
    </source>
</evidence>
<dbReference type="Pfam" id="PF02831">
    <property type="entry name" value="gpW"/>
    <property type="match status" value="1"/>
</dbReference>
<dbReference type="EMBL" id="CAADFG010000032">
    <property type="protein sequence ID" value="VFJ91495.1"/>
    <property type="molecule type" value="Genomic_DNA"/>
</dbReference>
<proteinExistence type="predicted"/>
<gene>
    <name evidence="1" type="ORF">BECKH772A_GA0070896_1003213</name>
    <name evidence="2" type="ORF">BECKH772B_GA0070898_1003121</name>
    <name evidence="3" type="ORF">BECKH772C_GA0070978_1003114</name>
</gene>
<dbReference type="EMBL" id="CAADFJ010000031">
    <property type="protein sequence ID" value="VFJ99365.1"/>
    <property type="molecule type" value="Genomic_DNA"/>
</dbReference>
<dbReference type="AlphaFoldDB" id="A0A450UJA0"/>
<accession>A0A450UJA0</accession>
<protein>
    <submittedName>
        <fullName evidence="2">GpW protein</fullName>
    </submittedName>
</protein>
<sequence length="104" mass="12084">MTDCQQRLTEARDAMHALVTGAQTVEVDVEGQRVRYAQARRGDLQRYIRYLEAECGGASTRTARRSPVIRLFSAQLRDWIASYKPPIPLYQYQLTSYRFQAKLR</sequence>
<dbReference type="SUPFAM" id="SSF64210">
    <property type="entry name" value="Head-to-tail joining protein W, gpW"/>
    <property type="match status" value="1"/>
</dbReference>
<name>A0A450UJA0_9GAMM</name>
<dbReference type="InterPro" id="IPR004174">
    <property type="entry name" value="GpW"/>
</dbReference>
<dbReference type="InterPro" id="IPR036626">
    <property type="entry name" value="GpW_sf"/>
</dbReference>
<evidence type="ECO:0000313" key="3">
    <source>
        <dbReference type="EMBL" id="VFJ99365.1"/>
    </source>
</evidence>
<organism evidence="2">
    <name type="scientific">Candidatus Kentrum eta</name>
    <dbReference type="NCBI Taxonomy" id="2126337"/>
    <lineage>
        <taxon>Bacteria</taxon>
        <taxon>Pseudomonadati</taxon>
        <taxon>Pseudomonadota</taxon>
        <taxon>Gammaproteobacteria</taxon>
        <taxon>Candidatus Kentrum</taxon>
    </lineage>
</organism>
<dbReference type="GO" id="GO:0019058">
    <property type="term" value="P:viral life cycle"/>
    <property type="evidence" value="ECO:0007669"/>
    <property type="project" value="InterPro"/>
</dbReference>
<evidence type="ECO:0000313" key="1">
    <source>
        <dbReference type="EMBL" id="VFJ91495.1"/>
    </source>
</evidence>
<dbReference type="Gene3D" id="3.30.1580.10">
    <property type="entry name" value="Head-to-tail joining protein W"/>
    <property type="match status" value="1"/>
</dbReference>
<reference evidence="2" key="1">
    <citation type="submission" date="2019-02" db="EMBL/GenBank/DDBJ databases">
        <authorList>
            <person name="Gruber-Vodicka R. H."/>
            <person name="Seah K. B. B."/>
        </authorList>
    </citation>
    <scope>NUCLEOTIDE SEQUENCE</scope>
    <source>
        <strain evidence="3">BECK_SA2B12</strain>
        <strain evidence="1">BECK_SA2B15</strain>
        <strain evidence="2">BECK_SA2B20</strain>
    </source>
</reference>